<proteinExistence type="predicted"/>
<keyword evidence="4" id="KW-0539">Nucleus</keyword>
<dbReference type="SUPFAM" id="SSF57701">
    <property type="entry name" value="Zn2/Cys6 DNA-binding domain"/>
    <property type="match status" value="1"/>
</dbReference>
<dbReference type="AlphaFoldDB" id="A0A2V1D9Y4"/>
<organism evidence="6 7">
    <name type="scientific">Periconia macrospinosa</name>
    <dbReference type="NCBI Taxonomy" id="97972"/>
    <lineage>
        <taxon>Eukaryota</taxon>
        <taxon>Fungi</taxon>
        <taxon>Dikarya</taxon>
        <taxon>Ascomycota</taxon>
        <taxon>Pezizomycotina</taxon>
        <taxon>Dothideomycetes</taxon>
        <taxon>Pleosporomycetidae</taxon>
        <taxon>Pleosporales</taxon>
        <taxon>Massarineae</taxon>
        <taxon>Periconiaceae</taxon>
        <taxon>Periconia</taxon>
    </lineage>
</organism>
<dbReference type="Pfam" id="PF00172">
    <property type="entry name" value="Zn_clus"/>
    <property type="match status" value="1"/>
</dbReference>
<dbReference type="PANTHER" id="PTHR46910:SF3">
    <property type="entry name" value="HALOTOLERANCE PROTEIN 9-RELATED"/>
    <property type="match status" value="1"/>
</dbReference>
<dbReference type="CDD" id="cd00067">
    <property type="entry name" value="GAL4"/>
    <property type="match status" value="1"/>
</dbReference>
<dbReference type="CDD" id="cd12148">
    <property type="entry name" value="fungal_TF_MHR"/>
    <property type="match status" value="1"/>
</dbReference>
<dbReference type="STRING" id="97972.A0A2V1D9Y4"/>
<dbReference type="PANTHER" id="PTHR46910">
    <property type="entry name" value="TRANSCRIPTION FACTOR PDR1"/>
    <property type="match status" value="1"/>
</dbReference>
<sequence>MDSAAVKEYKRRPGACERCRVKKFRCDGALPKCARCTLYQQECVYLPCKKRGRRPTQTVQQDTAVVAAEFASDEGGETWWLSQDLVDTPFEHLGIVPSVTPSLDLEHTKLLIVNERRESTVEGQESVTSNTELHEQTEQNFGGSVETHNMLPVTTDTLLDDSFSDQFFDPYFTESVTSSSVGDAAAIAHRGSFSMSVIQTVSESIDVAHVHPNFQRPLSFSASDILKSLITTQRVDGSISDELANTLHDCLVQSEARCGRRSLAADQFPLTYVDVARTAVHAFCSRPFKWVPFVGVPTRDHVSLPHSRGATYIDENVLLQITEDVIVERSNEPSKIVLAHAAVAAGMLIERQSGSNETPWQTMASSYYQHAMTHLRQNRIPKTSVLAFKVVAAIHISPEDTDDLLDLACIRARALRDEIDGIRHRGNEAVRSRDSLKNAFWLLYCIEKPARMQAGYPSALDDNFISHDSPTLPSNLKEPQNLDDDMFRMHIRLAKLCSDVLYLHYSCSVYPDRGSSCQEDIELSLSAVQAWLDEARSDRFARSPLLSMQSRWCAYMLRLCIHARALSQPQATALRLLSEGGVRADTAEILASLAASDPAEAHIEPELLRAAVAAFCLAGSFVPSDPNSLSLFRHMGFALGFFARLNGDLEFAWVKCAAVLNLVQKSIAATQREL</sequence>
<name>A0A2V1D9Y4_9PLEO</name>
<evidence type="ECO:0000313" key="7">
    <source>
        <dbReference type="Proteomes" id="UP000244855"/>
    </source>
</evidence>
<evidence type="ECO:0000259" key="5">
    <source>
        <dbReference type="PROSITE" id="PS50048"/>
    </source>
</evidence>
<evidence type="ECO:0000313" key="6">
    <source>
        <dbReference type="EMBL" id="PVH94004.1"/>
    </source>
</evidence>
<dbReference type="GO" id="GO:0003677">
    <property type="term" value="F:DNA binding"/>
    <property type="evidence" value="ECO:0007669"/>
    <property type="project" value="UniProtKB-KW"/>
</dbReference>
<accession>A0A2V1D9Y4</accession>
<evidence type="ECO:0000256" key="2">
    <source>
        <dbReference type="ARBA" id="ARBA00022723"/>
    </source>
</evidence>
<dbReference type="GO" id="GO:0005634">
    <property type="term" value="C:nucleus"/>
    <property type="evidence" value="ECO:0007669"/>
    <property type="project" value="UniProtKB-SubCell"/>
</dbReference>
<dbReference type="Proteomes" id="UP000244855">
    <property type="component" value="Unassembled WGS sequence"/>
</dbReference>
<dbReference type="PROSITE" id="PS50048">
    <property type="entry name" value="ZN2_CY6_FUNGAL_2"/>
    <property type="match status" value="1"/>
</dbReference>
<keyword evidence="3" id="KW-0238">DNA-binding</keyword>
<dbReference type="Gene3D" id="4.10.240.10">
    <property type="entry name" value="Zn(2)-C6 fungal-type DNA-binding domain"/>
    <property type="match status" value="1"/>
</dbReference>
<gene>
    <name evidence="6" type="ORF">DM02DRAFT_732785</name>
</gene>
<dbReference type="InterPro" id="IPR001138">
    <property type="entry name" value="Zn2Cys6_DnaBD"/>
</dbReference>
<feature type="domain" description="Zn(2)-C6 fungal-type" evidence="5">
    <location>
        <begin position="15"/>
        <end position="45"/>
    </location>
</feature>
<reference evidence="6 7" key="1">
    <citation type="journal article" date="2018" name="Sci. Rep.">
        <title>Comparative genomics provides insights into the lifestyle and reveals functional heterogeneity of dark septate endophytic fungi.</title>
        <authorList>
            <person name="Knapp D.G."/>
            <person name="Nemeth J.B."/>
            <person name="Barry K."/>
            <person name="Hainaut M."/>
            <person name="Henrissat B."/>
            <person name="Johnson J."/>
            <person name="Kuo A."/>
            <person name="Lim J.H.P."/>
            <person name="Lipzen A."/>
            <person name="Nolan M."/>
            <person name="Ohm R.A."/>
            <person name="Tamas L."/>
            <person name="Grigoriev I.V."/>
            <person name="Spatafora J.W."/>
            <person name="Nagy L.G."/>
            <person name="Kovacs G.M."/>
        </authorList>
    </citation>
    <scope>NUCLEOTIDE SEQUENCE [LARGE SCALE GENOMIC DNA]</scope>
    <source>
        <strain evidence="6 7">DSE2036</strain>
    </source>
</reference>
<dbReference type="GO" id="GO:0008270">
    <property type="term" value="F:zinc ion binding"/>
    <property type="evidence" value="ECO:0007669"/>
    <property type="project" value="InterPro"/>
</dbReference>
<keyword evidence="7" id="KW-1185">Reference proteome</keyword>
<dbReference type="InterPro" id="IPR050987">
    <property type="entry name" value="AtrR-like"/>
</dbReference>
<dbReference type="EMBL" id="KZ805556">
    <property type="protein sequence ID" value="PVH94004.1"/>
    <property type="molecule type" value="Genomic_DNA"/>
</dbReference>
<dbReference type="SMART" id="SM00066">
    <property type="entry name" value="GAL4"/>
    <property type="match status" value="1"/>
</dbReference>
<evidence type="ECO:0000256" key="3">
    <source>
        <dbReference type="ARBA" id="ARBA00023125"/>
    </source>
</evidence>
<evidence type="ECO:0000256" key="4">
    <source>
        <dbReference type="ARBA" id="ARBA00023242"/>
    </source>
</evidence>
<dbReference type="InterPro" id="IPR036864">
    <property type="entry name" value="Zn2-C6_fun-type_DNA-bd_sf"/>
</dbReference>
<protein>
    <recommendedName>
        <fullName evidence="5">Zn(2)-C6 fungal-type domain-containing protein</fullName>
    </recommendedName>
</protein>
<comment type="subcellular location">
    <subcellularLocation>
        <location evidence="1">Nucleus</location>
    </subcellularLocation>
</comment>
<evidence type="ECO:0000256" key="1">
    <source>
        <dbReference type="ARBA" id="ARBA00004123"/>
    </source>
</evidence>
<dbReference type="PROSITE" id="PS00463">
    <property type="entry name" value="ZN2_CY6_FUNGAL_1"/>
    <property type="match status" value="1"/>
</dbReference>
<keyword evidence="2" id="KW-0479">Metal-binding</keyword>
<dbReference type="GO" id="GO:0000981">
    <property type="term" value="F:DNA-binding transcription factor activity, RNA polymerase II-specific"/>
    <property type="evidence" value="ECO:0007669"/>
    <property type="project" value="InterPro"/>
</dbReference>
<dbReference type="OrthoDB" id="4356994at2759"/>